<dbReference type="GO" id="GO:0005886">
    <property type="term" value="C:plasma membrane"/>
    <property type="evidence" value="ECO:0007669"/>
    <property type="project" value="UniProtKB-SubCell"/>
</dbReference>
<feature type="transmembrane region" description="Helical" evidence="6">
    <location>
        <begin position="418"/>
        <end position="438"/>
    </location>
</feature>
<keyword evidence="4 6" id="KW-1133">Transmembrane helix</keyword>
<evidence type="ECO:0000256" key="1">
    <source>
        <dbReference type="ARBA" id="ARBA00004651"/>
    </source>
</evidence>
<comment type="caution">
    <text evidence="9">The sequence shown here is derived from an EMBL/GenBank/DDBJ whole genome shotgun (WGS) entry which is preliminary data.</text>
</comment>
<feature type="domain" description="MacB-like periplasmic core" evidence="8">
    <location>
        <begin position="20"/>
        <end position="237"/>
    </location>
</feature>
<evidence type="ECO:0000256" key="4">
    <source>
        <dbReference type="ARBA" id="ARBA00022989"/>
    </source>
</evidence>
<name>A0A9E2W4A7_9BACT</name>
<dbReference type="GO" id="GO:0022857">
    <property type="term" value="F:transmembrane transporter activity"/>
    <property type="evidence" value="ECO:0007669"/>
    <property type="project" value="TreeGrafter"/>
</dbReference>
<feature type="transmembrane region" description="Helical" evidence="6">
    <location>
        <begin position="746"/>
        <end position="767"/>
    </location>
</feature>
<feature type="domain" description="ABC3 transporter permease C-terminal" evidence="7">
    <location>
        <begin position="666"/>
        <end position="778"/>
    </location>
</feature>
<feature type="transmembrane region" description="Helical" evidence="6">
    <location>
        <begin position="328"/>
        <end position="351"/>
    </location>
</feature>
<comment type="subcellular location">
    <subcellularLocation>
        <location evidence="1">Cell membrane</location>
        <topology evidence="1">Multi-pass membrane protein</topology>
    </subcellularLocation>
</comment>
<feature type="transmembrane region" description="Helical" evidence="6">
    <location>
        <begin position="715"/>
        <end position="734"/>
    </location>
</feature>
<evidence type="ECO:0000256" key="3">
    <source>
        <dbReference type="ARBA" id="ARBA00022692"/>
    </source>
</evidence>
<evidence type="ECO:0000259" key="8">
    <source>
        <dbReference type="Pfam" id="PF12704"/>
    </source>
</evidence>
<evidence type="ECO:0000256" key="2">
    <source>
        <dbReference type="ARBA" id="ARBA00022475"/>
    </source>
</evidence>
<feature type="transmembrane region" description="Helical" evidence="6">
    <location>
        <begin position="371"/>
        <end position="397"/>
    </location>
</feature>
<feature type="transmembrane region" description="Helical" evidence="6">
    <location>
        <begin position="666"/>
        <end position="687"/>
    </location>
</feature>
<protein>
    <submittedName>
        <fullName evidence="9">ABC transporter permease</fullName>
    </submittedName>
</protein>
<sequence length="786" mass="89127">MFKNFFKVAFRNLLKRKGFTIINISGLAIGMASAILILLWVQNEVSRDRFHEKGDRIYRAYNKSIFDNKLQCWSTTPKILAPTIQKDYPEVEEVTRVHWGANLLFSLGDKRLNVRGTMVDSGFLHMFSLPLVKGNPDKALSNTYSIIVTEKLAKKLFSDEDPMNKVVKIDNRDNFTVTAVMKDLPNNTMFDFEYLLPWSYMKARDWDDDNWDNNSTMTFVMLKQNASITAFNNKIKNITYDHLKGREKIEVFMYPLEDQYLYNRFENGKPAGGRITTIRVFTTIAMLILLIACINFMNLSTARSEKRAKEVGIRKVVGAMKSSLITQFLGESVLIALIAAVIAIVLVQLALPSYNLLVKKNLRLEFGNPYFWLAGLGFVLFTGLIAGSYPAFFLSSFRPVAVLKGTFRKVSALITPRKVLVVAQFTFAIALIICTIIIQHQINYAQQRETGYDRTNLAYVFLCGDMEKNMQLIKNDLISQGIATNISKTSAPITESWSDSWGFEWPGKDPNDKTDFYRFCSDGNLVKTTGMKIIQGRDIDLINYPTDSTALVLNESAVKAMNLKNPIGTPIKDNGIDWHVVGVVQDFILQNPYEPMRPMVVEGPKGWFNVVHIKFNEANGMQKNIAETEKIFKRYNPEYPFEYKFVNEEYAQKFADEETTATLARLFSALTIFISCLGLFGLATYMAENRIKEIGVRKVLGASVANITALLSRDFLRLVIVAIVIATPIAWWAMHNWLQHYTYRVPISWFTFIVAGVLAIVIALATVSYQAIKAAVANPVKSLRTE</sequence>
<evidence type="ECO:0000313" key="9">
    <source>
        <dbReference type="EMBL" id="MBV4359505.1"/>
    </source>
</evidence>
<keyword evidence="10" id="KW-1185">Reference proteome</keyword>
<keyword evidence="5 6" id="KW-0472">Membrane</keyword>
<dbReference type="Pfam" id="PF12704">
    <property type="entry name" value="MacB_PCD"/>
    <property type="match status" value="1"/>
</dbReference>
<gene>
    <name evidence="9" type="ORF">KTO63_20210</name>
</gene>
<dbReference type="InterPro" id="IPR003838">
    <property type="entry name" value="ABC3_permease_C"/>
</dbReference>
<accession>A0A9E2W4A7</accession>
<keyword evidence="3 6" id="KW-0812">Transmembrane</keyword>
<dbReference type="Proteomes" id="UP000812270">
    <property type="component" value="Unassembled WGS sequence"/>
</dbReference>
<evidence type="ECO:0000256" key="6">
    <source>
        <dbReference type="SAM" id="Phobius"/>
    </source>
</evidence>
<dbReference type="InterPro" id="IPR050250">
    <property type="entry name" value="Macrolide_Exporter_MacB"/>
</dbReference>
<dbReference type="EMBL" id="JAHSPG010000015">
    <property type="protein sequence ID" value="MBV4359505.1"/>
    <property type="molecule type" value="Genomic_DNA"/>
</dbReference>
<feature type="domain" description="ABC3 transporter permease C-terminal" evidence="7">
    <location>
        <begin position="284"/>
        <end position="395"/>
    </location>
</feature>
<feature type="transmembrane region" description="Helical" evidence="6">
    <location>
        <begin position="21"/>
        <end position="41"/>
    </location>
</feature>
<evidence type="ECO:0000313" key="10">
    <source>
        <dbReference type="Proteomes" id="UP000812270"/>
    </source>
</evidence>
<dbReference type="Pfam" id="PF02687">
    <property type="entry name" value="FtsX"/>
    <property type="match status" value="2"/>
</dbReference>
<dbReference type="PANTHER" id="PTHR30572">
    <property type="entry name" value="MEMBRANE COMPONENT OF TRANSPORTER-RELATED"/>
    <property type="match status" value="1"/>
</dbReference>
<evidence type="ECO:0000259" key="7">
    <source>
        <dbReference type="Pfam" id="PF02687"/>
    </source>
</evidence>
<evidence type="ECO:0000256" key="5">
    <source>
        <dbReference type="ARBA" id="ARBA00023136"/>
    </source>
</evidence>
<reference evidence="9" key="1">
    <citation type="submission" date="2021-06" db="EMBL/GenBank/DDBJ databases">
        <authorList>
            <person name="Huq M.A."/>
        </authorList>
    </citation>
    <scope>NUCLEOTIDE SEQUENCE</scope>
    <source>
        <strain evidence="9">MAH-26</strain>
    </source>
</reference>
<organism evidence="9 10">
    <name type="scientific">Pinibacter aurantiacus</name>
    <dbReference type="NCBI Taxonomy" id="2851599"/>
    <lineage>
        <taxon>Bacteria</taxon>
        <taxon>Pseudomonadati</taxon>
        <taxon>Bacteroidota</taxon>
        <taxon>Chitinophagia</taxon>
        <taxon>Chitinophagales</taxon>
        <taxon>Chitinophagaceae</taxon>
        <taxon>Pinibacter</taxon>
    </lineage>
</organism>
<dbReference type="AlphaFoldDB" id="A0A9E2W4A7"/>
<dbReference type="InterPro" id="IPR025857">
    <property type="entry name" value="MacB_PCD"/>
</dbReference>
<keyword evidence="2" id="KW-1003">Cell membrane</keyword>
<proteinExistence type="predicted"/>
<feature type="transmembrane region" description="Helical" evidence="6">
    <location>
        <begin position="280"/>
        <end position="299"/>
    </location>
</feature>
<dbReference type="PANTHER" id="PTHR30572:SF18">
    <property type="entry name" value="ABC-TYPE MACROLIDE FAMILY EXPORT SYSTEM PERMEASE COMPONENT 2"/>
    <property type="match status" value="1"/>
</dbReference>
<dbReference type="RefSeq" id="WP_217793739.1">
    <property type="nucleotide sequence ID" value="NZ_JAHSPG010000015.1"/>
</dbReference>